<dbReference type="EMBL" id="JBHEZZ010000021">
    <property type="protein sequence ID" value="MFC1405532.1"/>
    <property type="molecule type" value="Genomic_DNA"/>
</dbReference>
<evidence type="ECO:0000256" key="1">
    <source>
        <dbReference type="SAM" id="MobiDB-lite"/>
    </source>
</evidence>
<dbReference type="RefSeq" id="WP_051726244.1">
    <property type="nucleotide sequence ID" value="NZ_JBHEZZ010000021.1"/>
</dbReference>
<dbReference type="Pfam" id="PF00535">
    <property type="entry name" value="Glycos_transf_2"/>
    <property type="match status" value="1"/>
</dbReference>
<accession>A0ABV6UVW7</accession>
<keyword evidence="3" id="KW-0328">Glycosyltransferase</keyword>
<organism evidence="3 4">
    <name type="scientific">Streptacidiphilus cavernicola</name>
    <dbReference type="NCBI Taxonomy" id="3342716"/>
    <lineage>
        <taxon>Bacteria</taxon>
        <taxon>Bacillati</taxon>
        <taxon>Actinomycetota</taxon>
        <taxon>Actinomycetes</taxon>
        <taxon>Kitasatosporales</taxon>
        <taxon>Streptomycetaceae</taxon>
        <taxon>Streptacidiphilus</taxon>
    </lineage>
</organism>
<dbReference type="EC" id="2.4.-.-" evidence="3"/>
<evidence type="ECO:0000313" key="3">
    <source>
        <dbReference type="EMBL" id="MFC1405532.1"/>
    </source>
</evidence>
<sequence>MNGRQGGGRQRSTVAIPPGPDTQDCPYTPVRVLDLDLDDPDRLHSPASAGPVDPRGRVLVLARLHGHPLGVLTVTSPPGDPGYARRALARAVCRELSGAVAAHRAADARALAAREPAVGRPVLGRLPGGDAAAAHPCRLARSLVLRDPPAISVVVATHNRVRALRQCLDSLLRTGYPRLEVLVVDNAPQDDEARAMVQGRYRGRIRYLREPVAGLARAHNRALAEVTGAITAFTDDDTLVDPDWPAAIAETFAASDRIGCVTGLILPAELETRAQADLQRHGGYDKGFTMRTWSLADPPGDPLFPFTAGRFGSGANMAFRTGLLHTMGGFDPATGTGTAARGGDDLLGFFRALVAGATLAYQPDAVVWHRPSQDPDALPAQAFGYGAGFGAFLAAAVAHEPAMLPALARRLPRGVHYAATRRRDATAQHDGWSRRLSLLEVQGLLYGPLGYLRASRSARRLGAGG</sequence>
<reference evidence="3 4" key="1">
    <citation type="submission" date="2024-09" db="EMBL/GenBank/DDBJ databases">
        <authorList>
            <person name="Lee S.D."/>
        </authorList>
    </citation>
    <scope>NUCLEOTIDE SEQUENCE [LARGE SCALE GENOMIC DNA]</scope>
    <source>
        <strain evidence="3 4">N1-5</strain>
    </source>
</reference>
<dbReference type="InterPro" id="IPR001173">
    <property type="entry name" value="Glyco_trans_2-like"/>
</dbReference>
<dbReference type="GO" id="GO:0016757">
    <property type="term" value="F:glycosyltransferase activity"/>
    <property type="evidence" value="ECO:0007669"/>
    <property type="project" value="UniProtKB-KW"/>
</dbReference>
<protein>
    <submittedName>
        <fullName evidence="3">Glycosyltransferase family 2 protein</fullName>
        <ecNumber evidence="3">2.4.-.-</ecNumber>
    </submittedName>
</protein>
<keyword evidence="4" id="KW-1185">Reference proteome</keyword>
<dbReference type="InterPro" id="IPR029044">
    <property type="entry name" value="Nucleotide-diphossugar_trans"/>
</dbReference>
<comment type="caution">
    <text evidence="3">The sequence shown here is derived from an EMBL/GenBank/DDBJ whole genome shotgun (WGS) entry which is preliminary data.</text>
</comment>
<dbReference type="PANTHER" id="PTHR43685">
    <property type="entry name" value="GLYCOSYLTRANSFERASE"/>
    <property type="match status" value="1"/>
</dbReference>
<dbReference type="Proteomes" id="UP001592528">
    <property type="component" value="Unassembled WGS sequence"/>
</dbReference>
<dbReference type="Gene3D" id="3.90.550.10">
    <property type="entry name" value="Spore Coat Polysaccharide Biosynthesis Protein SpsA, Chain A"/>
    <property type="match status" value="1"/>
</dbReference>
<evidence type="ECO:0000313" key="4">
    <source>
        <dbReference type="Proteomes" id="UP001592528"/>
    </source>
</evidence>
<evidence type="ECO:0000259" key="2">
    <source>
        <dbReference type="Pfam" id="PF00535"/>
    </source>
</evidence>
<feature type="domain" description="Glycosyltransferase 2-like" evidence="2">
    <location>
        <begin position="152"/>
        <end position="262"/>
    </location>
</feature>
<name>A0ABV6UVW7_9ACTN</name>
<proteinExistence type="predicted"/>
<gene>
    <name evidence="3" type="ORF">ACEZDJ_30020</name>
</gene>
<keyword evidence="3" id="KW-0808">Transferase</keyword>
<dbReference type="InterPro" id="IPR050834">
    <property type="entry name" value="Glycosyltransf_2"/>
</dbReference>
<dbReference type="PANTHER" id="PTHR43685:SF2">
    <property type="entry name" value="GLYCOSYLTRANSFERASE 2-LIKE DOMAIN-CONTAINING PROTEIN"/>
    <property type="match status" value="1"/>
</dbReference>
<dbReference type="SUPFAM" id="SSF53448">
    <property type="entry name" value="Nucleotide-diphospho-sugar transferases"/>
    <property type="match status" value="1"/>
</dbReference>
<feature type="region of interest" description="Disordered" evidence="1">
    <location>
        <begin position="1"/>
        <end position="26"/>
    </location>
</feature>